<feature type="region of interest" description="Disordered" evidence="1">
    <location>
        <begin position="1"/>
        <end position="90"/>
    </location>
</feature>
<reference evidence="3" key="1">
    <citation type="journal article" date="2023" name="Mol. Phylogenet. Evol.">
        <title>Genome-scale phylogeny and comparative genomics of the fungal order Sordariales.</title>
        <authorList>
            <person name="Hensen N."/>
            <person name="Bonometti L."/>
            <person name="Westerberg I."/>
            <person name="Brannstrom I.O."/>
            <person name="Guillou S."/>
            <person name="Cros-Aarteil S."/>
            <person name="Calhoun S."/>
            <person name="Haridas S."/>
            <person name="Kuo A."/>
            <person name="Mondo S."/>
            <person name="Pangilinan J."/>
            <person name="Riley R."/>
            <person name="LaButti K."/>
            <person name="Andreopoulos B."/>
            <person name="Lipzen A."/>
            <person name="Chen C."/>
            <person name="Yan M."/>
            <person name="Daum C."/>
            <person name="Ng V."/>
            <person name="Clum A."/>
            <person name="Steindorff A."/>
            <person name="Ohm R.A."/>
            <person name="Martin F."/>
            <person name="Silar P."/>
            <person name="Natvig D.O."/>
            <person name="Lalanne C."/>
            <person name="Gautier V."/>
            <person name="Ament-Velasquez S.L."/>
            <person name="Kruys A."/>
            <person name="Hutchinson M.I."/>
            <person name="Powell A.J."/>
            <person name="Barry K."/>
            <person name="Miller A.N."/>
            <person name="Grigoriev I.V."/>
            <person name="Debuchy R."/>
            <person name="Gladieux P."/>
            <person name="Hiltunen Thoren M."/>
            <person name="Johannesson H."/>
        </authorList>
    </citation>
    <scope>NUCLEOTIDE SEQUENCE</scope>
    <source>
        <strain evidence="3">PSN324</strain>
    </source>
</reference>
<evidence type="ECO:0000256" key="1">
    <source>
        <dbReference type="SAM" id="MobiDB-lite"/>
    </source>
</evidence>
<accession>A0AAV9HN14</accession>
<feature type="transmembrane region" description="Helical" evidence="2">
    <location>
        <begin position="354"/>
        <end position="376"/>
    </location>
</feature>
<dbReference type="EMBL" id="MU865005">
    <property type="protein sequence ID" value="KAK4460762.1"/>
    <property type="molecule type" value="Genomic_DNA"/>
</dbReference>
<feature type="compositionally biased region" description="Low complexity" evidence="1">
    <location>
        <begin position="270"/>
        <end position="295"/>
    </location>
</feature>
<evidence type="ECO:0000313" key="4">
    <source>
        <dbReference type="Proteomes" id="UP001321749"/>
    </source>
</evidence>
<sequence>MDRFNFFSRRPNNTTDTTNTTTANQTAPAPPQPTAVPVETYSPYDYSDDDDDYEDDIYDDDRAPLSPRYNSHGQPNREMSERPAAQQPSAFSRLSSYLRPSQGFFFRPASSNYSGAGLNGAPAETIVGVNPTRRHQPYTYGGPDLGVDSPKSPNFRIGAQNLPSTRLHLPNLDRTWTLGSNGPPSRDGPAQAQVPAIQEPQPAVVSERDQRRRRERRHRREGDGNSGRRRHRREGSGSRREGSGSGSRREGGSAERSERRERRRRRHAESSSNSNSNDAAATTGTSRSSRSSGSRSSRRGPPPRNFLFCFPWVQSRRIRSQILKCFVSGIFLASILTVYLALTLTNNIKSSEFTILLVLIILAIAIFFCHSLIRLCMLVHKGNKKKAGARGDLESGTAAAGTQSMQQVRGGGGLLPDMQPPAQFGGYAVPREPIRVVLASDEDAVGIESAATKLSPPAYGLWRESVRVDPNRLYWQRNGAAEDSNEDLTSSISSSNGGSRVSEQNPSGTRPNVPRPPSYSSDDGVSYVVEARPRSTLPPLHAAGPHPAEAGRVGQPPAWV</sequence>
<organism evidence="3 4">
    <name type="scientific">Cladorrhinum samala</name>
    <dbReference type="NCBI Taxonomy" id="585594"/>
    <lineage>
        <taxon>Eukaryota</taxon>
        <taxon>Fungi</taxon>
        <taxon>Dikarya</taxon>
        <taxon>Ascomycota</taxon>
        <taxon>Pezizomycotina</taxon>
        <taxon>Sordariomycetes</taxon>
        <taxon>Sordariomycetidae</taxon>
        <taxon>Sordariales</taxon>
        <taxon>Podosporaceae</taxon>
        <taxon>Cladorrhinum</taxon>
    </lineage>
</organism>
<keyword evidence="2" id="KW-0472">Membrane</keyword>
<dbReference type="Proteomes" id="UP001321749">
    <property type="component" value="Unassembled WGS sequence"/>
</dbReference>
<dbReference type="AlphaFoldDB" id="A0AAV9HN14"/>
<feature type="region of interest" description="Disordered" evidence="1">
    <location>
        <begin position="478"/>
        <end position="560"/>
    </location>
</feature>
<gene>
    <name evidence="3" type="ORF">QBC42DRAFT_180251</name>
</gene>
<protein>
    <submittedName>
        <fullName evidence="3">Uncharacterized protein</fullName>
    </submittedName>
</protein>
<feature type="compositionally biased region" description="Low complexity" evidence="1">
    <location>
        <begin position="537"/>
        <end position="551"/>
    </location>
</feature>
<keyword evidence="4" id="KW-1185">Reference proteome</keyword>
<feature type="compositionally biased region" description="Low complexity" evidence="1">
    <location>
        <begin position="490"/>
        <end position="502"/>
    </location>
</feature>
<keyword evidence="2" id="KW-1133">Transmembrane helix</keyword>
<feature type="compositionally biased region" description="Low complexity" evidence="1">
    <location>
        <begin position="518"/>
        <end position="529"/>
    </location>
</feature>
<reference evidence="3" key="2">
    <citation type="submission" date="2023-06" db="EMBL/GenBank/DDBJ databases">
        <authorList>
            <consortium name="Lawrence Berkeley National Laboratory"/>
            <person name="Mondo S.J."/>
            <person name="Hensen N."/>
            <person name="Bonometti L."/>
            <person name="Westerberg I."/>
            <person name="Brannstrom I.O."/>
            <person name="Guillou S."/>
            <person name="Cros-Aarteil S."/>
            <person name="Calhoun S."/>
            <person name="Haridas S."/>
            <person name="Kuo A."/>
            <person name="Pangilinan J."/>
            <person name="Riley R."/>
            <person name="Labutti K."/>
            <person name="Andreopoulos B."/>
            <person name="Lipzen A."/>
            <person name="Chen C."/>
            <person name="Yanf M."/>
            <person name="Daum C."/>
            <person name="Ng V."/>
            <person name="Clum A."/>
            <person name="Steindorff A."/>
            <person name="Ohm R."/>
            <person name="Martin F."/>
            <person name="Silar P."/>
            <person name="Natvig D."/>
            <person name="Lalanne C."/>
            <person name="Gautier V."/>
            <person name="Ament-Velasquez S.L."/>
            <person name="Kruys A."/>
            <person name="Hutchinson M.I."/>
            <person name="Powell A.J."/>
            <person name="Barry K."/>
            <person name="Miller A.N."/>
            <person name="Grigoriev I.V."/>
            <person name="Debuchy R."/>
            <person name="Gladieux P."/>
            <person name="Thoren M.H."/>
            <person name="Johannesson H."/>
        </authorList>
    </citation>
    <scope>NUCLEOTIDE SEQUENCE</scope>
    <source>
        <strain evidence="3">PSN324</strain>
    </source>
</reference>
<feature type="compositionally biased region" description="Low complexity" evidence="1">
    <location>
        <begin position="11"/>
        <end position="27"/>
    </location>
</feature>
<feature type="region of interest" description="Disordered" evidence="1">
    <location>
        <begin position="127"/>
        <end position="300"/>
    </location>
</feature>
<feature type="transmembrane region" description="Helical" evidence="2">
    <location>
        <begin position="322"/>
        <end position="342"/>
    </location>
</feature>
<evidence type="ECO:0000256" key="2">
    <source>
        <dbReference type="SAM" id="Phobius"/>
    </source>
</evidence>
<proteinExistence type="predicted"/>
<keyword evidence="2" id="KW-0812">Transmembrane</keyword>
<feature type="compositionally biased region" description="Acidic residues" evidence="1">
    <location>
        <begin position="46"/>
        <end position="59"/>
    </location>
</feature>
<feature type="compositionally biased region" description="Basic and acidic residues" evidence="1">
    <location>
        <begin position="234"/>
        <end position="260"/>
    </location>
</feature>
<name>A0AAV9HN14_9PEZI</name>
<comment type="caution">
    <text evidence="3">The sequence shown here is derived from an EMBL/GenBank/DDBJ whole genome shotgun (WGS) entry which is preliminary data.</text>
</comment>
<evidence type="ECO:0000313" key="3">
    <source>
        <dbReference type="EMBL" id="KAK4460762.1"/>
    </source>
</evidence>